<dbReference type="InterPro" id="IPR029058">
    <property type="entry name" value="AB_hydrolase_fold"/>
</dbReference>
<dbReference type="Pfam" id="PF03959">
    <property type="entry name" value="FSH1"/>
    <property type="match status" value="1"/>
</dbReference>
<feature type="domain" description="Serine hydrolase" evidence="1">
    <location>
        <begin position="1"/>
        <end position="49"/>
    </location>
</feature>
<proteinExistence type="predicted"/>
<dbReference type="Proteomes" id="UP000187429">
    <property type="component" value="Unassembled WGS sequence"/>
</dbReference>
<evidence type="ECO:0000313" key="3">
    <source>
        <dbReference type="Proteomes" id="UP000187429"/>
    </source>
</evidence>
<sequence>MRVLFLHGYAQNKYKYKVKTRAITSCFSENDELIFLDGPIEVDSEDDNVFVNHPKSFEEVYPGGES</sequence>
<dbReference type="Gene3D" id="3.40.50.1820">
    <property type="entry name" value="alpha/beta hydrolase"/>
    <property type="match status" value="1"/>
</dbReference>
<reference evidence="3" key="1">
    <citation type="submission" date="2017-01" db="EMBL/GenBank/DDBJ databases">
        <authorList>
            <person name="Wang Y."/>
            <person name="White M."/>
            <person name="Kvist S."/>
            <person name="Moncalvo J.-M."/>
        </authorList>
    </citation>
    <scope>NUCLEOTIDE SEQUENCE [LARGE SCALE GENOMIC DNA]</scope>
    <source>
        <strain evidence="3">ID-206-W2</strain>
    </source>
</reference>
<comment type="caution">
    <text evidence="2">The sequence shown here is derived from an EMBL/GenBank/DDBJ whole genome shotgun (WGS) entry which is preliminary data.</text>
</comment>
<dbReference type="OrthoDB" id="5582056at2759"/>
<keyword evidence="3" id="KW-1185">Reference proteome</keyword>
<accession>A0A1R1X500</accession>
<dbReference type="AlphaFoldDB" id="A0A1R1X500"/>
<protein>
    <recommendedName>
        <fullName evidence="1">Serine hydrolase domain-containing protein</fullName>
    </recommendedName>
</protein>
<evidence type="ECO:0000259" key="1">
    <source>
        <dbReference type="Pfam" id="PF03959"/>
    </source>
</evidence>
<gene>
    <name evidence="2" type="ORF">AYI69_g10545</name>
</gene>
<dbReference type="EMBL" id="LSSM01006942">
    <property type="protein sequence ID" value="OMJ09715.1"/>
    <property type="molecule type" value="Genomic_DNA"/>
</dbReference>
<organism evidence="2 3">
    <name type="scientific">Smittium culicis</name>
    <dbReference type="NCBI Taxonomy" id="133412"/>
    <lineage>
        <taxon>Eukaryota</taxon>
        <taxon>Fungi</taxon>
        <taxon>Fungi incertae sedis</taxon>
        <taxon>Zoopagomycota</taxon>
        <taxon>Kickxellomycotina</taxon>
        <taxon>Harpellomycetes</taxon>
        <taxon>Harpellales</taxon>
        <taxon>Legeriomycetaceae</taxon>
        <taxon>Smittium</taxon>
    </lineage>
</organism>
<evidence type="ECO:0000313" key="2">
    <source>
        <dbReference type="EMBL" id="OMJ09715.1"/>
    </source>
</evidence>
<name>A0A1R1X500_9FUNG</name>
<dbReference type="InterPro" id="IPR005645">
    <property type="entry name" value="FSH-like_dom"/>
</dbReference>